<dbReference type="OrthoDB" id="9763676at2"/>
<dbReference type="InterPro" id="IPR010272">
    <property type="entry name" value="T6SS_TssF"/>
</dbReference>
<protein>
    <submittedName>
        <fullName evidence="1">Type VI secretion system baseplate subunit TssF</fullName>
    </submittedName>
</protein>
<evidence type="ECO:0000313" key="1">
    <source>
        <dbReference type="EMBL" id="TFW11532.1"/>
    </source>
</evidence>
<keyword evidence="2" id="KW-1185">Reference proteome</keyword>
<dbReference type="RefSeq" id="WP_135209168.1">
    <property type="nucleotide sequence ID" value="NZ_SPVF01000257.1"/>
</dbReference>
<dbReference type="PANTHER" id="PTHR35370">
    <property type="entry name" value="CYTOPLASMIC PROTEIN-RELATED-RELATED"/>
    <property type="match status" value="1"/>
</dbReference>
<organism evidence="1 2">
    <name type="scientific">Zemynaea arenosa</name>
    <dbReference type="NCBI Taxonomy" id="2561931"/>
    <lineage>
        <taxon>Bacteria</taxon>
        <taxon>Pseudomonadati</taxon>
        <taxon>Pseudomonadota</taxon>
        <taxon>Betaproteobacteria</taxon>
        <taxon>Burkholderiales</taxon>
        <taxon>Oxalobacteraceae</taxon>
        <taxon>Telluria group</taxon>
        <taxon>Zemynaea</taxon>
    </lineage>
</organism>
<dbReference type="PIRSF" id="PIRSF028304">
    <property type="entry name" value="UCP028304"/>
    <property type="match status" value="1"/>
</dbReference>
<name>A0A4Y9RRJ3_9BURK</name>
<gene>
    <name evidence="1" type="primary">tssF</name>
    <name evidence="1" type="ORF">E4L96_20990</name>
</gene>
<dbReference type="PANTHER" id="PTHR35370:SF1">
    <property type="entry name" value="TYPE VI SECRETION SYSTEM COMPONENT TSSF1"/>
    <property type="match status" value="1"/>
</dbReference>
<dbReference type="Proteomes" id="UP000298438">
    <property type="component" value="Unassembled WGS sequence"/>
</dbReference>
<reference evidence="1 2" key="1">
    <citation type="submission" date="2019-03" db="EMBL/GenBank/DDBJ databases">
        <title>Draft Genome Sequence of Massilia arenosa sp. nov., a Novel Massilia Species Isolated from a Sandy-loam Maize Soil.</title>
        <authorList>
            <person name="Raths R."/>
            <person name="Peta V."/>
            <person name="Bucking H."/>
        </authorList>
    </citation>
    <scope>NUCLEOTIDE SEQUENCE [LARGE SCALE GENOMIC DNA]</scope>
    <source>
        <strain evidence="1 2">MC02</strain>
    </source>
</reference>
<dbReference type="Pfam" id="PF05947">
    <property type="entry name" value="T6SS_TssF"/>
    <property type="match status" value="1"/>
</dbReference>
<comment type="caution">
    <text evidence="1">The sequence shown here is derived from an EMBL/GenBank/DDBJ whole genome shotgun (WGS) entry which is preliminary data.</text>
</comment>
<dbReference type="EMBL" id="SPVF01000257">
    <property type="protein sequence ID" value="TFW11532.1"/>
    <property type="molecule type" value="Genomic_DNA"/>
</dbReference>
<dbReference type="AlphaFoldDB" id="A0A4Y9RRJ3"/>
<accession>A0A4Y9RRJ3</accession>
<evidence type="ECO:0000313" key="2">
    <source>
        <dbReference type="Proteomes" id="UP000298438"/>
    </source>
</evidence>
<dbReference type="NCBIfam" id="TIGR03359">
    <property type="entry name" value="VI_chp_6"/>
    <property type="match status" value="1"/>
</dbReference>
<sequence>MQELLRYYERELAQNEVLREEFARRYPALASHLGVNAAGAEQDPHIRRLLQGVALMNAHTAMRIDRNYDRFTEALLNVNYPHYLRPFPSCTIVQFDAARRAGRAKAENVTSVPRGSMLHGPVMDGVRYQFQTVFPVEIAPVSLAAARFGPVPRDLAGLGIPPGVTHCIGLTFENQSSRTGIASVLPDHLNLFLDADAALSSCLRDTLSMSVSSIWTECDGNAIAIRESILDTPGFADEEALLPYPSRSHQAYRLLLEFGCFPEKFNFLRLDMRAVKRSVSPSAEQFSIYFAVRLSRHDAAIGDMLAQLTPDHLRLGCTPAVNLFPKAACPVSLDHTKAEYSLPSDSVNPRCFDIYSVDSVTAIEGNGDDSRLMEYHPYYSLRHGESGPSGRYWLMRRDPHLAHISPGHEHFISFVDLEFDPLSAHEASVSIGLTCTNGHLPTQMRFGAPDGDFSMANTTGGVPIRMLRKPTPPYRLPSSDQWRLVSHLSLNNSSLMGHDTAPLSELLTLYNLPRSAAMQKQIDGIAAMTSRQARIPWQDRHYSGFLHGVEISLSMNEEAYAGTGLHAFTQLLDHFFGLYVHLNSFVQLVVVSAQTGKEILRCAPRSGSQTSL</sequence>
<proteinExistence type="predicted"/>